<dbReference type="EMBL" id="CASHTH010003423">
    <property type="protein sequence ID" value="CAI8044812.1"/>
    <property type="molecule type" value="Genomic_DNA"/>
</dbReference>
<dbReference type="Proteomes" id="UP001174909">
    <property type="component" value="Unassembled WGS sequence"/>
</dbReference>
<dbReference type="InterPro" id="IPR036291">
    <property type="entry name" value="NAD(P)-bd_dom_sf"/>
</dbReference>
<dbReference type="SUPFAM" id="SSF51735">
    <property type="entry name" value="NAD(P)-binding Rossmann-fold domains"/>
    <property type="match status" value="1"/>
</dbReference>
<evidence type="ECO:0000259" key="5">
    <source>
        <dbReference type="Pfam" id="PF02866"/>
    </source>
</evidence>
<dbReference type="InterPro" id="IPR022383">
    <property type="entry name" value="Lactate/malate_DH_C"/>
</dbReference>
<feature type="domain" description="Lactate/malate dehydrogenase C-terminal" evidence="5">
    <location>
        <begin position="117"/>
        <end position="185"/>
    </location>
</feature>
<keyword evidence="1 3" id="KW-0560">Oxidoreductase</keyword>
<organism evidence="6 7">
    <name type="scientific">Geodia barretti</name>
    <name type="common">Barrett's horny sponge</name>
    <dbReference type="NCBI Taxonomy" id="519541"/>
    <lineage>
        <taxon>Eukaryota</taxon>
        <taxon>Metazoa</taxon>
        <taxon>Porifera</taxon>
        <taxon>Demospongiae</taxon>
        <taxon>Heteroscleromorpha</taxon>
        <taxon>Tetractinellida</taxon>
        <taxon>Astrophorina</taxon>
        <taxon>Geodiidae</taxon>
        <taxon>Geodia</taxon>
    </lineage>
</organism>
<dbReference type="GO" id="GO:0004459">
    <property type="term" value="F:L-lactate dehydrogenase (NAD+) activity"/>
    <property type="evidence" value="ECO:0007669"/>
    <property type="project" value="TreeGrafter"/>
</dbReference>
<sequence length="190" mass="20471">MIDIVDGVPQGKALDMAQMGPIELFDAAVDGDLDYTATAGSDLVIITSGSPRKPGMTREDLLQINANIVGSVTENVVKNSPDCILMMLTNPLDIMTYHAWKVSGFPSHRVVGQAGVLDSARFRYFISLELGVSVEDIQALVLGGHGDTMVPLPRYTTVNGIPIPQLIPEDRIEAMAQRTRDGGAENRQPP</sequence>
<evidence type="ECO:0000256" key="3">
    <source>
        <dbReference type="RuleBase" id="RU003369"/>
    </source>
</evidence>
<evidence type="ECO:0000313" key="6">
    <source>
        <dbReference type="EMBL" id="CAI8044812.1"/>
    </source>
</evidence>
<dbReference type="InterPro" id="IPR001236">
    <property type="entry name" value="Lactate/malate_DH_N"/>
</dbReference>
<comment type="caution">
    <text evidence="6">The sequence shown here is derived from an EMBL/GenBank/DDBJ whole genome shotgun (WGS) entry which is preliminary data.</text>
</comment>
<keyword evidence="7" id="KW-1185">Reference proteome</keyword>
<dbReference type="PANTHER" id="PTHR43128">
    <property type="entry name" value="L-2-HYDROXYCARBOXYLATE DEHYDROGENASE (NAD(P)(+))"/>
    <property type="match status" value="1"/>
</dbReference>
<comment type="similarity">
    <text evidence="3">Belongs to the LDH/MDH superfamily.</text>
</comment>
<accession>A0AA35TCT5</accession>
<dbReference type="Gene3D" id="3.40.50.720">
    <property type="entry name" value="NAD(P)-binding Rossmann-like Domain"/>
    <property type="match status" value="1"/>
</dbReference>
<dbReference type="Pfam" id="PF02866">
    <property type="entry name" value="Ldh_1_C"/>
    <property type="match status" value="1"/>
</dbReference>
<dbReference type="Gene3D" id="3.90.110.10">
    <property type="entry name" value="Lactate dehydrogenase/glycoside hydrolase, family 4, C-terminal"/>
    <property type="match status" value="1"/>
</dbReference>
<gene>
    <name evidence="6" type="ORF">GBAR_LOCUS24819</name>
</gene>
<dbReference type="Pfam" id="PF00056">
    <property type="entry name" value="Ldh_1_N"/>
    <property type="match status" value="1"/>
</dbReference>
<dbReference type="InterPro" id="IPR015955">
    <property type="entry name" value="Lactate_DH/Glyco_Ohase_4_C"/>
</dbReference>
<dbReference type="PANTHER" id="PTHR43128:SF16">
    <property type="entry name" value="L-LACTATE DEHYDROGENASE"/>
    <property type="match status" value="1"/>
</dbReference>
<dbReference type="GO" id="GO:0006089">
    <property type="term" value="P:lactate metabolic process"/>
    <property type="evidence" value="ECO:0007669"/>
    <property type="project" value="TreeGrafter"/>
</dbReference>
<reference evidence="6" key="1">
    <citation type="submission" date="2023-03" db="EMBL/GenBank/DDBJ databases">
        <authorList>
            <person name="Steffen K."/>
            <person name="Cardenas P."/>
        </authorList>
    </citation>
    <scope>NUCLEOTIDE SEQUENCE</scope>
</reference>
<dbReference type="PRINTS" id="PR00086">
    <property type="entry name" value="LLDHDRGNASE"/>
</dbReference>
<evidence type="ECO:0000313" key="7">
    <source>
        <dbReference type="Proteomes" id="UP001174909"/>
    </source>
</evidence>
<feature type="domain" description="Lactate/malate dehydrogenase N-terminal" evidence="4">
    <location>
        <begin position="1"/>
        <end position="112"/>
    </location>
</feature>
<protein>
    <submittedName>
        <fullName evidence="6">Malate dehydrogenase</fullName>
    </submittedName>
</protein>
<evidence type="ECO:0000256" key="1">
    <source>
        <dbReference type="ARBA" id="ARBA00023002"/>
    </source>
</evidence>
<dbReference type="AlphaFoldDB" id="A0AA35TCT5"/>
<proteinExistence type="inferred from homology"/>
<evidence type="ECO:0000256" key="2">
    <source>
        <dbReference type="ARBA" id="ARBA00023027"/>
    </source>
</evidence>
<name>A0AA35TCT5_GEOBA</name>
<evidence type="ECO:0000259" key="4">
    <source>
        <dbReference type="Pfam" id="PF00056"/>
    </source>
</evidence>
<dbReference type="SUPFAM" id="SSF56327">
    <property type="entry name" value="LDH C-terminal domain-like"/>
    <property type="match status" value="1"/>
</dbReference>
<dbReference type="InterPro" id="IPR001557">
    <property type="entry name" value="L-lactate/malate_DH"/>
</dbReference>
<keyword evidence="2" id="KW-0520">NAD</keyword>